<dbReference type="AlphaFoldDB" id="A0A0E9WZV5"/>
<reference evidence="2" key="2">
    <citation type="journal article" date="2015" name="Fish Shellfish Immunol.">
        <title>Early steps in the European eel (Anguilla anguilla)-Vibrio vulnificus interaction in the gills: Role of the RtxA13 toxin.</title>
        <authorList>
            <person name="Callol A."/>
            <person name="Pajuelo D."/>
            <person name="Ebbesson L."/>
            <person name="Teles M."/>
            <person name="MacKenzie S."/>
            <person name="Amaro C."/>
        </authorList>
    </citation>
    <scope>NUCLEOTIDE SEQUENCE</scope>
</reference>
<evidence type="ECO:0000313" key="2">
    <source>
        <dbReference type="EMBL" id="JAH95864.1"/>
    </source>
</evidence>
<proteinExistence type="predicted"/>
<keyword evidence="1" id="KW-0472">Membrane</keyword>
<evidence type="ECO:0000256" key="1">
    <source>
        <dbReference type="SAM" id="Phobius"/>
    </source>
</evidence>
<keyword evidence="1" id="KW-1133">Transmembrane helix</keyword>
<keyword evidence="1" id="KW-0812">Transmembrane</keyword>
<protein>
    <submittedName>
        <fullName evidence="2">Uncharacterized protein</fullName>
    </submittedName>
</protein>
<sequence>MIRLSKGVLATYELVMMVLTGCTVSRNVNTQLTQALGFMFCSVFNFLSCSYFLVFPLKLILIYNLI</sequence>
<organism evidence="2">
    <name type="scientific">Anguilla anguilla</name>
    <name type="common">European freshwater eel</name>
    <name type="synonym">Muraena anguilla</name>
    <dbReference type="NCBI Taxonomy" id="7936"/>
    <lineage>
        <taxon>Eukaryota</taxon>
        <taxon>Metazoa</taxon>
        <taxon>Chordata</taxon>
        <taxon>Craniata</taxon>
        <taxon>Vertebrata</taxon>
        <taxon>Euteleostomi</taxon>
        <taxon>Actinopterygii</taxon>
        <taxon>Neopterygii</taxon>
        <taxon>Teleostei</taxon>
        <taxon>Anguilliformes</taxon>
        <taxon>Anguillidae</taxon>
        <taxon>Anguilla</taxon>
    </lineage>
</organism>
<dbReference type="EMBL" id="GBXM01012713">
    <property type="protein sequence ID" value="JAH95864.1"/>
    <property type="molecule type" value="Transcribed_RNA"/>
</dbReference>
<feature type="transmembrane region" description="Helical" evidence="1">
    <location>
        <begin position="32"/>
        <end position="54"/>
    </location>
</feature>
<reference evidence="2" key="1">
    <citation type="submission" date="2014-11" db="EMBL/GenBank/DDBJ databases">
        <authorList>
            <person name="Amaro Gonzalez C."/>
        </authorList>
    </citation>
    <scope>NUCLEOTIDE SEQUENCE</scope>
</reference>
<name>A0A0E9WZV5_ANGAN</name>
<accession>A0A0E9WZV5</accession>